<feature type="region of interest" description="Disordered" evidence="1">
    <location>
        <begin position="106"/>
        <end position="133"/>
    </location>
</feature>
<organism evidence="2 3">
    <name type="scientific">Candidatus Anaerobiospirillum pullistercoris</name>
    <dbReference type="NCBI Taxonomy" id="2838452"/>
    <lineage>
        <taxon>Bacteria</taxon>
        <taxon>Pseudomonadati</taxon>
        <taxon>Pseudomonadota</taxon>
        <taxon>Gammaproteobacteria</taxon>
        <taxon>Aeromonadales</taxon>
        <taxon>Succinivibrionaceae</taxon>
        <taxon>Anaerobiospirillum</taxon>
    </lineage>
</organism>
<accession>A0A9D2B222</accession>
<protein>
    <recommendedName>
        <fullName evidence="4">DUF2357 domain-containing protein</fullName>
    </recommendedName>
</protein>
<evidence type="ECO:0000313" key="2">
    <source>
        <dbReference type="EMBL" id="HIX57564.1"/>
    </source>
</evidence>
<reference evidence="2" key="2">
    <citation type="submission" date="2021-04" db="EMBL/GenBank/DDBJ databases">
        <authorList>
            <person name="Gilroy R."/>
        </authorList>
    </citation>
    <scope>NUCLEOTIDE SEQUENCE</scope>
    <source>
        <strain evidence="2">USASDec5-558</strain>
    </source>
</reference>
<comment type="caution">
    <text evidence="2">The sequence shown here is derived from an EMBL/GenBank/DDBJ whole genome shotgun (WGS) entry which is preliminary data.</text>
</comment>
<name>A0A9D2B222_9GAMM</name>
<dbReference type="EMBL" id="DXEV01000173">
    <property type="protein sequence ID" value="HIX57564.1"/>
    <property type="molecule type" value="Genomic_DNA"/>
</dbReference>
<gene>
    <name evidence="2" type="ORF">H9850_08870</name>
</gene>
<evidence type="ECO:0000313" key="3">
    <source>
        <dbReference type="Proteomes" id="UP000886829"/>
    </source>
</evidence>
<dbReference type="AlphaFoldDB" id="A0A9D2B222"/>
<reference evidence="2" key="1">
    <citation type="journal article" date="2021" name="PeerJ">
        <title>Extensive microbial diversity within the chicken gut microbiome revealed by metagenomics and culture.</title>
        <authorList>
            <person name="Gilroy R."/>
            <person name="Ravi A."/>
            <person name="Getino M."/>
            <person name="Pursley I."/>
            <person name="Horton D.L."/>
            <person name="Alikhan N.F."/>
            <person name="Baker D."/>
            <person name="Gharbi K."/>
            <person name="Hall N."/>
            <person name="Watson M."/>
            <person name="Adriaenssens E.M."/>
            <person name="Foster-Nyarko E."/>
            <person name="Jarju S."/>
            <person name="Secka A."/>
            <person name="Antonio M."/>
            <person name="Oren A."/>
            <person name="Chaudhuri R.R."/>
            <person name="La Ragione R."/>
            <person name="Hildebrand F."/>
            <person name="Pallen M.J."/>
        </authorList>
    </citation>
    <scope>NUCLEOTIDE SEQUENCE</scope>
    <source>
        <strain evidence="2">USASDec5-558</strain>
    </source>
</reference>
<evidence type="ECO:0008006" key="4">
    <source>
        <dbReference type="Google" id="ProtNLM"/>
    </source>
</evidence>
<evidence type="ECO:0000256" key="1">
    <source>
        <dbReference type="SAM" id="MobiDB-lite"/>
    </source>
</evidence>
<sequence>MAQLFAILHSLDNPNSPQSDLHLPLSLQAPNKDQLDLSKCPHVYENGRYDMTIRLDLNDLEQELNRAAQLASEDKAKLQESSNSLLLGEQDKKRARLQMNKISDYIDLDSEEAEDEDSPFINDDDDSSTDDDLDSAADINAVASVYTGNVSSNSITRQTQAYSVRNAMGNYKRVVEVTMEINAQPKAAFIFDLAQPPHLVVGQAIFKETGANSNNQPFLLLYDVISLCFIVKFSDNQRIPLYSGFLLCANNNEEENENINQILLELTELDNDYILDLMFQNQQYQVERNDYNDYSDYNAHRSYKSLNSYVNLLELVLHCYKNNFASFKAIAKHVIVKDYAELPFNKVRTITHKSNHWLGQNLDVLMAVKPEVGVINYGRNSYLPLKMQSEINKKSFDTFENRVVVGFLKMVLYNATKIYNEYKDFVTAHKTNLDTNEDLLAQGQLIQAQQRAALERESDPYALSAPATSATSTASDLGDSAALPSLQADGNAFKLNTDSSYQAPIIKLKYAQLGLYQNALDKLQEAVSELNLVYLNYAKLFNLRDALLDCFPRKAKAFQELKPYAQVFQTIMSWFRYGDFSLEKDMLFLNVKTLDKIFEYYCLYRLLDMLVQNGFKPQDRNASYSFEYVVDDRMVDNDPFVANTYHLVRGKQKVTVYYQPIISNYRFDNGLYAYRTTKITKRTALNNNEFNFYCPDFILKFNSGETLPGDDDYLIFDAKFSQGRNIIAHYIDNLIQKYGMETSIAIFKRKSLNKQLAKPATPELDLDNESITSDSEYVSAVEARAEQKQQYTVGLGAMPRYQALPDDLDNLIPHEGYLYNSAGTIIQTSPEQNIIGGYEFVGCKVPKMIFALQGRVNQRSQARRNRVNQSTNSATAFGPTQKQYQANGSYTYGVNNGQGGYAYYAPNPAQQEQTQPTTPPVKDLRQQSKRAHGHIWFYHNSPLARKFPPNISVGMVEMNTQVNSTPDLWREIMRNLPYLQTHKDLGAKPTQST</sequence>
<dbReference type="Proteomes" id="UP000886829">
    <property type="component" value="Unassembled WGS sequence"/>
</dbReference>
<proteinExistence type="predicted"/>